<evidence type="ECO:0008006" key="8">
    <source>
        <dbReference type="Google" id="ProtNLM"/>
    </source>
</evidence>
<dbReference type="PRINTS" id="PR00080">
    <property type="entry name" value="SDRFAMILY"/>
</dbReference>
<dbReference type="InterPro" id="IPR002347">
    <property type="entry name" value="SDR_fam"/>
</dbReference>
<feature type="signal peptide" evidence="5">
    <location>
        <begin position="1"/>
        <end position="18"/>
    </location>
</feature>
<dbReference type="Gene3D" id="3.40.50.720">
    <property type="entry name" value="NAD(P)-binding Rossmann-like Domain"/>
    <property type="match status" value="1"/>
</dbReference>
<reference evidence="6" key="2">
    <citation type="submission" date="2023-05" db="EMBL/GenBank/DDBJ databases">
        <authorList>
            <consortium name="Lawrence Berkeley National Laboratory"/>
            <person name="Steindorff A."/>
            <person name="Hensen N."/>
            <person name="Bonometti L."/>
            <person name="Westerberg I."/>
            <person name="Brannstrom I.O."/>
            <person name="Guillou S."/>
            <person name="Cros-Aarteil S."/>
            <person name="Calhoun S."/>
            <person name="Haridas S."/>
            <person name="Kuo A."/>
            <person name="Mondo S."/>
            <person name="Pangilinan J."/>
            <person name="Riley R."/>
            <person name="Labutti K."/>
            <person name="Andreopoulos B."/>
            <person name="Lipzen A."/>
            <person name="Chen C."/>
            <person name="Yanf M."/>
            <person name="Daum C."/>
            <person name="Ng V."/>
            <person name="Clum A."/>
            <person name="Ohm R."/>
            <person name="Martin F."/>
            <person name="Silar P."/>
            <person name="Natvig D."/>
            <person name="Lalanne C."/>
            <person name="Gautier V."/>
            <person name="Ament-Velasquez S.L."/>
            <person name="Kruys A."/>
            <person name="Hutchinson M.I."/>
            <person name="Powell A.J."/>
            <person name="Barry K."/>
            <person name="Miller A.N."/>
            <person name="Grigoriev I.V."/>
            <person name="Debuchy R."/>
            <person name="Gladieux P."/>
            <person name="Thoren M.H."/>
            <person name="Johannesson H."/>
        </authorList>
    </citation>
    <scope>NUCLEOTIDE SEQUENCE</scope>
    <source>
        <strain evidence="6">CBS 990.96</strain>
    </source>
</reference>
<evidence type="ECO:0000256" key="5">
    <source>
        <dbReference type="SAM" id="SignalP"/>
    </source>
</evidence>
<dbReference type="PRINTS" id="PR00081">
    <property type="entry name" value="GDHRDH"/>
</dbReference>
<dbReference type="EMBL" id="MU865333">
    <property type="protein sequence ID" value="KAK4227306.1"/>
    <property type="molecule type" value="Genomic_DNA"/>
</dbReference>
<dbReference type="InterPro" id="IPR020904">
    <property type="entry name" value="Sc_DH/Rdtase_CS"/>
</dbReference>
<dbReference type="SUPFAM" id="SSF51735">
    <property type="entry name" value="NAD(P)-binding Rossmann-fold domains"/>
    <property type="match status" value="1"/>
</dbReference>
<keyword evidence="3" id="KW-0560">Oxidoreductase</keyword>
<dbReference type="InterPro" id="IPR036291">
    <property type="entry name" value="NAD(P)-bd_dom_sf"/>
</dbReference>
<proteinExistence type="inferred from homology"/>
<name>A0AAN7BPX2_9PEZI</name>
<accession>A0AAN7BPX2</accession>
<dbReference type="Pfam" id="PF00106">
    <property type="entry name" value="adh_short"/>
    <property type="match status" value="1"/>
</dbReference>
<evidence type="ECO:0000256" key="3">
    <source>
        <dbReference type="ARBA" id="ARBA00023002"/>
    </source>
</evidence>
<keyword evidence="7" id="KW-1185">Reference proteome</keyword>
<keyword evidence="5" id="KW-0732">Signal</keyword>
<comment type="caution">
    <text evidence="6">The sequence shown here is derived from an EMBL/GenBank/DDBJ whole genome shotgun (WGS) entry which is preliminary data.</text>
</comment>
<dbReference type="Proteomes" id="UP001301958">
    <property type="component" value="Unassembled WGS sequence"/>
</dbReference>
<dbReference type="PANTHER" id="PTHR43976:SF16">
    <property type="entry name" value="SHORT-CHAIN DEHYDROGENASE_REDUCTASE FAMILY PROTEIN"/>
    <property type="match status" value="1"/>
</dbReference>
<comment type="similarity">
    <text evidence="1 4">Belongs to the short-chain dehydrogenases/reductases (SDR) family.</text>
</comment>
<dbReference type="GO" id="GO:0016491">
    <property type="term" value="F:oxidoreductase activity"/>
    <property type="evidence" value="ECO:0007669"/>
    <property type="project" value="UniProtKB-KW"/>
</dbReference>
<dbReference type="AlphaFoldDB" id="A0AAN7BPX2"/>
<evidence type="ECO:0000256" key="4">
    <source>
        <dbReference type="RuleBase" id="RU000363"/>
    </source>
</evidence>
<dbReference type="PANTHER" id="PTHR43976">
    <property type="entry name" value="SHORT CHAIN DEHYDROGENASE"/>
    <property type="match status" value="1"/>
</dbReference>
<reference evidence="6" key="1">
    <citation type="journal article" date="2023" name="Mol. Phylogenet. Evol.">
        <title>Genome-scale phylogeny and comparative genomics of the fungal order Sordariales.</title>
        <authorList>
            <person name="Hensen N."/>
            <person name="Bonometti L."/>
            <person name="Westerberg I."/>
            <person name="Brannstrom I.O."/>
            <person name="Guillou S."/>
            <person name="Cros-Aarteil S."/>
            <person name="Calhoun S."/>
            <person name="Haridas S."/>
            <person name="Kuo A."/>
            <person name="Mondo S."/>
            <person name="Pangilinan J."/>
            <person name="Riley R."/>
            <person name="LaButti K."/>
            <person name="Andreopoulos B."/>
            <person name="Lipzen A."/>
            <person name="Chen C."/>
            <person name="Yan M."/>
            <person name="Daum C."/>
            <person name="Ng V."/>
            <person name="Clum A."/>
            <person name="Steindorff A."/>
            <person name="Ohm R.A."/>
            <person name="Martin F."/>
            <person name="Silar P."/>
            <person name="Natvig D.O."/>
            <person name="Lalanne C."/>
            <person name="Gautier V."/>
            <person name="Ament-Velasquez S.L."/>
            <person name="Kruys A."/>
            <person name="Hutchinson M.I."/>
            <person name="Powell A.J."/>
            <person name="Barry K."/>
            <person name="Miller A.N."/>
            <person name="Grigoriev I.V."/>
            <person name="Debuchy R."/>
            <person name="Gladieux P."/>
            <person name="Hiltunen Thoren M."/>
            <person name="Johannesson H."/>
        </authorList>
    </citation>
    <scope>NUCLEOTIDE SEQUENCE</scope>
    <source>
        <strain evidence="6">CBS 990.96</strain>
    </source>
</reference>
<dbReference type="InterPro" id="IPR051911">
    <property type="entry name" value="SDR_oxidoreductase"/>
</dbReference>
<protein>
    <recommendedName>
        <fullName evidence="8">Dehydrogenase</fullName>
    </recommendedName>
</protein>
<organism evidence="6 7">
    <name type="scientific">Podospora fimiseda</name>
    <dbReference type="NCBI Taxonomy" id="252190"/>
    <lineage>
        <taxon>Eukaryota</taxon>
        <taxon>Fungi</taxon>
        <taxon>Dikarya</taxon>
        <taxon>Ascomycota</taxon>
        <taxon>Pezizomycotina</taxon>
        <taxon>Sordariomycetes</taxon>
        <taxon>Sordariomycetidae</taxon>
        <taxon>Sordariales</taxon>
        <taxon>Podosporaceae</taxon>
        <taxon>Podospora</taxon>
    </lineage>
</organism>
<evidence type="ECO:0000313" key="6">
    <source>
        <dbReference type="EMBL" id="KAK4227306.1"/>
    </source>
</evidence>
<feature type="chain" id="PRO_5042901873" description="Dehydrogenase" evidence="5">
    <location>
        <begin position="19"/>
        <end position="327"/>
    </location>
</feature>
<evidence type="ECO:0000256" key="1">
    <source>
        <dbReference type="ARBA" id="ARBA00006484"/>
    </source>
</evidence>
<evidence type="ECO:0000313" key="7">
    <source>
        <dbReference type="Proteomes" id="UP001301958"/>
    </source>
</evidence>
<sequence>MAPLVFLITGTTSGIGLALVQHVLSRGDKVIATGRNIHTRLADLKTQFPSDDQLALLELDITCPLSVLAEKAKEAWSIFGRIDVLLNNAGMSAMCSAEEASEEYVKRTLSVNFTGPLNVTQVFLPYIRAYAATSPQSRPVIAYTSSSSQWTPLPFMSHYAASKAALSAFVESLGSELAPVGIDVVAFECGGCPTSLGQPRGTTGGSDQKETIQIVAPTNIPEVYEEGLGKLVGMFGRDPMAFMPGDLGRVAKGMVDVLKREGKAGELKWAKRVVLGSDAWESVRFRCEQMLGLLERWREVSWGTDRDGIRGGADREYLGFGDILGDA</sequence>
<keyword evidence="2" id="KW-0521">NADP</keyword>
<gene>
    <name evidence="6" type="ORF">QBC38DRAFT_195978</name>
</gene>
<dbReference type="PROSITE" id="PS00061">
    <property type="entry name" value="ADH_SHORT"/>
    <property type="match status" value="1"/>
</dbReference>
<evidence type="ECO:0000256" key="2">
    <source>
        <dbReference type="ARBA" id="ARBA00022857"/>
    </source>
</evidence>